<evidence type="ECO:0000256" key="14">
    <source>
        <dbReference type="ARBA" id="ARBA00033189"/>
    </source>
</evidence>
<comment type="catalytic activity">
    <reaction evidence="15">
        <text>tRNA(Phe) + L-phenylalanine + ATP = L-phenylalanyl-tRNA(Phe) + AMP + diphosphate + H(+)</text>
        <dbReference type="Rhea" id="RHEA:19413"/>
        <dbReference type="Rhea" id="RHEA-COMP:9668"/>
        <dbReference type="Rhea" id="RHEA-COMP:9699"/>
        <dbReference type="ChEBI" id="CHEBI:15378"/>
        <dbReference type="ChEBI" id="CHEBI:30616"/>
        <dbReference type="ChEBI" id="CHEBI:33019"/>
        <dbReference type="ChEBI" id="CHEBI:58095"/>
        <dbReference type="ChEBI" id="CHEBI:78442"/>
        <dbReference type="ChEBI" id="CHEBI:78531"/>
        <dbReference type="ChEBI" id="CHEBI:456215"/>
        <dbReference type="EC" id="6.1.1.20"/>
    </reaction>
</comment>
<evidence type="ECO:0000313" key="18">
    <source>
        <dbReference type="Proteomes" id="UP001059546"/>
    </source>
</evidence>
<dbReference type="InterPro" id="IPR045864">
    <property type="entry name" value="aa-tRNA-synth_II/BPL/LPL"/>
</dbReference>
<evidence type="ECO:0000256" key="7">
    <source>
        <dbReference type="ARBA" id="ARBA00022598"/>
    </source>
</evidence>
<keyword evidence="9" id="KW-0547">Nucleotide-binding</keyword>
<dbReference type="CDD" id="cd00769">
    <property type="entry name" value="PheRS_beta_core"/>
    <property type="match status" value="1"/>
</dbReference>
<evidence type="ECO:0000256" key="13">
    <source>
        <dbReference type="ARBA" id="ARBA00023146"/>
    </source>
</evidence>
<evidence type="ECO:0000256" key="10">
    <source>
        <dbReference type="ARBA" id="ARBA00022840"/>
    </source>
</evidence>
<evidence type="ECO:0000256" key="9">
    <source>
        <dbReference type="ARBA" id="ARBA00022741"/>
    </source>
</evidence>
<dbReference type="EC" id="6.1.1.20" evidence="5"/>
<dbReference type="InterPro" id="IPR005147">
    <property type="entry name" value="tRNA_synthase_B5-dom"/>
</dbReference>
<dbReference type="GO" id="GO:0003723">
    <property type="term" value="F:RNA binding"/>
    <property type="evidence" value="ECO:0007669"/>
    <property type="project" value="InterPro"/>
</dbReference>
<keyword evidence="12" id="KW-0648">Protein biosynthesis</keyword>
<dbReference type="Pfam" id="PF17759">
    <property type="entry name" value="tRNA_synthFbeta"/>
    <property type="match status" value="1"/>
</dbReference>
<proteinExistence type="inferred from homology"/>
<dbReference type="AlphaFoldDB" id="A0A9Q9C2M5"/>
<dbReference type="SUPFAM" id="SSF55681">
    <property type="entry name" value="Class II aaRS and biotin synthetases"/>
    <property type="match status" value="1"/>
</dbReference>
<dbReference type="Gene3D" id="3.30.930.10">
    <property type="entry name" value="Bira Bifunctional Protein, Domain 2"/>
    <property type="match status" value="1"/>
</dbReference>
<dbReference type="GO" id="GO:0005524">
    <property type="term" value="F:ATP binding"/>
    <property type="evidence" value="ECO:0007669"/>
    <property type="project" value="UniProtKB-KW"/>
</dbReference>
<dbReference type="GO" id="GO:0006432">
    <property type="term" value="P:phenylalanyl-tRNA aminoacylation"/>
    <property type="evidence" value="ECO:0007669"/>
    <property type="project" value="InterPro"/>
</dbReference>
<gene>
    <name evidence="17" type="ORF">GPU96_04g07080</name>
</gene>
<dbReference type="NCBIfam" id="TIGR00471">
    <property type="entry name" value="pheT_arch"/>
    <property type="match status" value="1"/>
</dbReference>
<evidence type="ECO:0000256" key="12">
    <source>
        <dbReference type="ARBA" id="ARBA00022917"/>
    </source>
</evidence>
<keyword evidence="10" id="KW-0067">ATP-binding</keyword>
<evidence type="ECO:0000256" key="11">
    <source>
        <dbReference type="ARBA" id="ARBA00022842"/>
    </source>
</evidence>
<feature type="domain" description="B5" evidence="16">
    <location>
        <begin position="276"/>
        <end position="352"/>
    </location>
</feature>
<evidence type="ECO:0000259" key="16">
    <source>
        <dbReference type="PROSITE" id="PS51483"/>
    </source>
</evidence>
<evidence type="ECO:0000256" key="2">
    <source>
        <dbReference type="ARBA" id="ARBA00004496"/>
    </source>
</evidence>
<keyword evidence="11" id="KW-0460">Magnesium</keyword>
<dbReference type="InterPro" id="IPR045060">
    <property type="entry name" value="Phe-tRNA-ligase_IIc_bsu"/>
</dbReference>
<dbReference type="Pfam" id="PF03483">
    <property type="entry name" value="B3_4"/>
    <property type="match status" value="1"/>
</dbReference>
<dbReference type="InterPro" id="IPR041616">
    <property type="entry name" value="PheRS_beta_core"/>
</dbReference>
<evidence type="ECO:0000256" key="6">
    <source>
        <dbReference type="ARBA" id="ARBA00022490"/>
    </source>
</evidence>
<dbReference type="FunFam" id="3.50.40.10:FF:000002">
    <property type="entry name" value="phenylalanine--tRNA ligase beta subunit"/>
    <property type="match status" value="1"/>
</dbReference>
<dbReference type="PROSITE" id="PS51483">
    <property type="entry name" value="B5"/>
    <property type="match status" value="1"/>
</dbReference>
<keyword evidence="7" id="KW-0436">Ligase</keyword>
<dbReference type="SMART" id="SM00874">
    <property type="entry name" value="B5"/>
    <property type="match status" value="1"/>
</dbReference>
<accession>A0A9Q9C2M5</accession>
<keyword evidence="6" id="KW-0963">Cytoplasm</keyword>
<dbReference type="InterPro" id="IPR004531">
    <property type="entry name" value="Phe-tRNA-synth_IIc_bsu_arc_euk"/>
</dbReference>
<name>A0A9Q9C2M5_ENCHE</name>
<evidence type="ECO:0000256" key="8">
    <source>
        <dbReference type="ARBA" id="ARBA00022723"/>
    </source>
</evidence>
<evidence type="ECO:0000256" key="3">
    <source>
        <dbReference type="ARBA" id="ARBA00007438"/>
    </source>
</evidence>
<dbReference type="Pfam" id="PF03484">
    <property type="entry name" value="B5"/>
    <property type="match status" value="1"/>
</dbReference>
<dbReference type="Gene3D" id="3.50.40.10">
    <property type="entry name" value="Phenylalanyl-trna Synthetase, Chain B, domain 3"/>
    <property type="match status" value="1"/>
</dbReference>
<comment type="subunit">
    <text evidence="4">Tetramer of two alpha and two beta subunits.</text>
</comment>
<dbReference type="InterPro" id="IPR009061">
    <property type="entry name" value="DNA-bd_dom_put_sf"/>
</dbReference>
<dbReference type="SUPFAM" id="SSF46955">
    <property type="entry name" value="Putative DNA-binding domain"/>
    <property type="match status" value="2"/>
</dbReference>
<reference evidence="17" key="1">
    <citation type="submission" date="2021-05" db="EMBL/GenBank/DDBJ databases">
        <title>Encephalitozoon hellem ATCC 50604 Complete Genome.</title>
        <authorList>
            <person name="Mascarenhas dos Santos A.C."/>
            <person name="Julian A.T."/>
            <person name="Pombert J.-F."/>
        </authorList>
    </citation>
    <scope>NUCLEOTIDE SEQUENCE</scope>
    <source>
        <strain evidence="17">ATCC 50604</strain>
    </source>
</reference>
<evidence type="ECO:0000256" key="15">
    <source>
        <dbReference type="ARBA" id="ARBA00049255"/>
    </source>
</evidence>
<sequence>MPTLVAEKQRIQGQLQMEFGDDQFERILFDFGLELDGVMEEEGKTMYKIDIPANRYDLLCTEGLCYALKAFLSIEKYEDIKIEEGEIVVHKAGGEERPHIACAVVRGVDLLSEGAYKSFIDYQDKLHLTIGRNRTIVSMGTHDLDKIEAPVFYKSEVPDKIVFKPLNADEEMSARELTSYFPPGSKIGKYMKLIEKNERYPYFSDSNGTVMSLPPVINSDATKISPETKNIFIDITGTDFHKVNTALKLLLGCFRGKRIESVVVMDGDKRTRTPVMHNHSYTVKLGEINKNLGLDISLEVAKTYMERMMHRASMVDQDTLNVKVHDIRSDVIHKCDLIEDLAIAHGFNNFRRELPSVVTVGSEVPLNKFSDKLRAELSIMGFDEALTLTLLSHEENMIDGDKAVVLMNPKSVGYEVCRTSLIPGLMKTIASNLHMKLPFKLFEVSDVVLLDKENKCGARNSRRLAVVYSGHTPCLEEIQGSLSLLLEKCGIQLSYSPYDDPIRYIKNQSALVIAGNTTIGSIGVCNPEICRAFKVPYAASFLEVDVEKLFSVYTETN</sequence>
<dbReference type="EMBL" id="CP075150">
    <property type="protein sequence ID" value="UTX42976.1"/>
    <property type="molecule type" value="Genomic_DNA"/>
</dbReference>
<comment type="similarity">
    <text evidence="3">Belongs to the phenylalanyl-tRNA synthetase beta subunit family. Type 2 subfamily.</text>
</comment>
<dbReference type="Gene3D" id="3.30.56.10">
    <property type="match status" value="2"/>
</dbReference>
<dbReference type="GO" id="GO:0000287">
    <property type="term" value="F:magnesium ion binding"/>
    <property type="evidence" value="ECO:0007669"/>
    <property type="project" value="InterPro"/>
</dbReference>
<protein>
    <recommendedName>
        <fullName evidence="5">phenylalanine--tRNA ligase</fullName>
        <ecNumber evidence="5">6.1.1.20</ecNumber>
    </recommendedName>
    <alternativeName>
        <fullName evidence="14">Phenylalanyl-tRNA synthetase beta subunit</fullName>
    </alternativeName>
</protein>
<keyword evidence="8" id="KW-0479">Metal-binding</keyword>
<evidence type="ECO:0000256" key="4">
    <source>
        <dbReference type="ARBA" id="ARBA00011209"/>
    </source>
</evidence>
<evidence type="ECO:0000313" key="17">
    <source>
        <dbReference type="EMBL" id="UTX42976.1"/>
    </source>
</evidence>
<dbReference type="GO" id="GO:0009328">
    <property type="term" value="C:phenylalanine-tRNA ligase complex"/>
    <property type="evidence" value="ECO:0007669"/>
    <property type="project" value="TreeGrafter"/>
</dbReference>
<dbReference type="PANTHER" id="PTHR10947">
    <property type="entry name" value="PHENYLALANYL-TRNA SYNTHETASE BETA CHAIN AND LEUCINE-RICH REPEAT-CONTAINING PROTEIN 47"/>
    <property type="match status" value="1"/>
</dbReference>
<comment type="subcellular location">
    <subcellularLocation>
        <location evidence="2">Cytoplasm</location>
    </subcellularLocation>
</comment>
<comment type="cofactor">
    <cofactor evidence="1">
        <name>Mg(2+)</name>
        <dbReference type="ChEBI" id="CHEBI:18420"/>
    </cofactor>
</comment>
<dbReference type="InterPro" id="IPR040659">
    <property type="entry name" value="PhetRS_B1"/>
</dbReference>
<dbReference type="Pfam" id="PF18262">
    <property type="entry name" value="PhetRS_B1"/>
    <property type="match status" value="1"/>
</dbReference>
<dbReference type="SMART" id="SM00873">
    <property type="entry name" value="B3_4"/>
    <property type="match status" value="1"/>
</dbReference>
<keyword evidence="13" id="KW-0030">Aminoacyl-tRNA synthetase</keyword>
<evidence type="ECO:0000256" key="5">
    <source>
        <dbReference type="ARBA" id="ARBA00012814"/>
    </source>
</evidence>
<dbReference type="GO" id="GO:0004826">
    <property type="term" value="F:phenylalanine-tRNA ligase activity"/>
    <property type="evidence" value="ECO:0007669"/>
    <property type="project" value="UniProtKB-EC"/>
</dbReference>
<dbReference type="Proteomes" id="UP001059546">
    <property type="component" value="Chromosome IV"/>
</dbReference>
<organism evidence="17 18">
    <name type="scientific">Encephalitozoon hellem</name>
    <name type="common">Microsporidian parasite</name>
    <dbReference type="NCBI Taxonomy" id="27973"/>
    <lineage>
        <taxon>Eukaryota</taxon>
        <taxon>Fungi</taxon>
        <taxon>Fungi incertae sedis</taxon>
        <taxon>Microsporidia</taxon>
        <taxon>Unikaryonidae</taxon>
        <taxon>Encephalitozoon</taxon>
    </lineage>
</organism>
<dbReference type="InterPro" id="IPR005146">
    <property type="entry name" value="B3/B4_tRNA-bd"/>
</dbReference>
<dbReference type="InterPro" id="IPR020825">
    <property type="entry name" value="Phe-tRNA_synthase-like_B3/B4"/>
</dbReference>
<dbReference type="PANTHER" id="PTHR10947:SF0">
    <property type="entry name" value="PHENYLALANINE--TRNA LIGASE BETA SUBUNIT"/>
    <property type="match status" value="1"/>
</dbReference>
<evidence type="ECO:0000256" key="1">
    <source>
        <dbReference type="ARBA" id="ARBA00001946"/>
    </source>
</evidence>